<dbReference type="AlphaFoldDB" id="A0A8H7BLL4"/>
<evidence type="ECO:0000313" key="8">
    <source>
        <dbReference type="EMBL" id="KAF7727121.1"/>
    </source>
</evidence>
<evidence type="ECO:0000256" key="5">
    <source>
        <dbReference type="ARBA" id="ARBA00022807"/>
    </source>
</evidence>
<feature type="domain" description="OTU1-like C-terminal C2H2-type zinc finger" evidence="7">
    <location>
        <begin position="162"/>
        <end position="188"/>
    </location>
</feature>
<reference evidence="8" key="1">
    <citation type="submission" date="2020-01" db="EMBL/GenBank/DDBJ databases">
        <title>Genome Sequencing of Three Apophysomyces-Like Fungal Strains Confirms a Novel Fungal Genus in the Mucoromycota with divergent Burkholderia-like Endosymbiotic Bacteria.</title>
        <authorList>
            <person name="Stajich J.E."/>
            <person name="Macias A.M."/>
            <person name="Carter-House D."/>
            <person name="Lovett B."/>
            <person name="Kasson L.R."/>
            <person name="Berry K."/>
            <person name="Grigoriev I."/>
            <person name="Chang Y."/>
            <person name="Spatafora J."/>
            <person name="Kasson M.T."/>
        </authorList>
    </citation>
    <scope>NUCLEOTIDE SEQUENCE</scope>
    <source>
        <strain evidence="8">NRRL A-21654</strain>
    </source>
</reference>
<dbReference type="GO" id="GO:0030968">
    <property type="term" value="P:endoplasmic reticulum unfolded protein response"/>
    <property type="evidence" value="ECO:0007669"/>
    <property type="project" value="TreeGrafter"/>
</dbReference>
<comment type="catalytic activity">
    <reaction evidence="1 6">
        <text>Thiol-dependent hydrolysis of ester, thioester, amide, peptide and isopeptide bonds formed by the C-terminal Gly of ubiquitin (a 76-residue protein attached to proteins as an intracellular targeting signal).</text>
        <dbReference type="EC" id="3.4.19.12"/>
    </reaction>
</comment>
<keyword evidence="3 6" id="KW-0833">Ubl conjugation pathway</keyword>
<dbReference type="GO" id="GO:0005829">
    <property type="term" value="C:cytosol"/>
    <property type="evidence" value="ECO:0007669"/>
    <property type="project" value="TreeGrafter"/>
</dbReference>
<dbReference type="GO" id="GO:0016579">
    <property type="term" value="P:protein deubiquitination"/>
    <property type="evidence" value="ECO:0007669"/>
    <property type="project" value="TreeGrafter"/>
</dbReference>
<protein>
    <recommendedName>
        <fullName evidence="6">Ubiquitin thioesterase OTU</fullName>
        <ecNumber evidence="6">3.4.19.12</ecNumber>
    </recommendedName>
</protein>
<dbReference type="InterPro" id="IPR057766">
    <property type="entry name" value="Znf-C2H2_OTU1-like_C"/>
</dbReference>
<evidence type="ECO:0000259" key="7">
    <source>
        <dbReference type="Pfam" id="PF24560"/>
    </source>
</evidence>
<keyword evidence="4 6" id="KW-0378">Hydrolase</keyword>
<keyword evidence="6" id="KW-0963">Cytoplasm</keyword>
<dbReference type="PANTHER" id="PTHR13312:SF0">
    <property type="entry name" value="UBIQUITIN THIOESTERASE OTU1"/>
    <property type="match status" value="1"/>
</dbReference>
<dbReference type="PANTHER" id="PTHR13312">
    <property type="entry name" value="HIV-INDUCED PROTEIN-7-LIKE PROTEASE"/>
    <property type="match status" value="1"/>
</dbReference>
<dbReference type="EC" id="3.4.19.12" evidence="6"/>
<gene>
    <name evidence="8" type="primary">OTU1</name>
    <name evidence="8" type="ORF">EC973_007982</name>
</gene>
<evidence type="ECO:0000256" key="6">
    <source>
        <dbReference type="RuleBase" id="RU367104"/>
    </source>
</evidence>
<dbReference type="GO" id="GO:0036503">
    <property type="term" value="P:ERAD pathway"/>
    <property type="evidence" value="ECO:0007669"/>
    <property type="project" value="TreeGrafter"/>
</dbReference>
<comment type="caution">
    <text evidence="8">The sequence shown here is derived from an EMBL/GenBank/DDBJ whole genome shotgun (WGS) entry which is preliminary data.</text>
</comment>
<dbReference type="Pfam" id="PF24560">
    <property type="entry name" value="zf-C2H2_OTU1_C"/>
    <property type="match status" value="1"/>
</dbReference>
<keyword evidence="2 8" id="KW-0645">Protease</keyword>
<comment type="function">
    <text evidence="6">Hydrolase that can remove conjugated ubiquitin from proteins and may therefore play an important regulatory role at the level of protein turnover by preventing degradation.</text>
</comment>
<dbReference type="Proteomes" id="UP000605846">
    <property type="component" value="Unassembled WGS sequence"/>
</dbReference>
<accession>A0A8H7BLL4</accession>
<evidence type="ECO:0000256" key="1">
    <source>
        <dbReference type="ARBA" id="ARBA00000707"/>
    </source>
</evidence>
<dbReference type="GO" id="GO:0004843">
    <property type="term" value="F:cysteine-type deubiquitinase activity"/>
    <property type="evidence" value="ECO:0007669"/>
    <property type="project" value="UniProtKB-UniRule"/>
</dbReference>
<name>A0A8H7BLL4_9FUNG</name>
<dbReference type="Gene3D" id="3.90.70.80">
    <property type="match status" value="1"/>
</dbReference>
<sequence length="217" mass="24332">MAGELRNVAAICIQGDPEIYNEAILGKERDKYINWIQSKDAWGGAIVNRKIRLKELSVFSKYFGVEIDSIDVQSGRIDKFGEGAYGDRILVMYSGIRKVLDVAWVLNLFSQTDYDALALAPAAGCSQEFDQTRFSSDDQHILLAAQQLAEILRKQHKYTDVANFTLKCEQCQTGLKGEKDAQNHAKASEIAVITMHADENTCNLQMTGHTNFVEYRS</sequence>
<evidence type="ECO:0000256" key="2">
    <source>
        <dbReference type="ARBA" id="ARBA00022670"/>
    </source>
</evidence>
<keyword evidence="5 6" id="KW-0788">Thiol protease</keyword>
<proteinExistence type="predicted"/>
<dbReference type="OrthoDB" id="65596at2759"/>
<keyword evidence="9" id="KW-1185">Reference proteome</keyword>
<dbReference type="CDD" id="cd22745">
    <property type="entry name" value="OTU_OTU1"/>
    <property type="match status" value="1"/>
</dbReference>
<evidence type="ECO:0000256" key="4">
    <source>
        <dbReference type="ARBA" id="ARBA00022801"/>
    </source>
</evidence>
<comment type="subcellular location">
    <subcellularLocation>
        <location evidence="6">Cytoplasm</location>
    </subcellularLocation>
</comment>
<evidence type="ECO:0000256" key="3">
    <source>
        <dbReference type="ARBA" id="ARBA00022786"/>
    </source>
</evidence>
<dbReference type="EMBL" id="JABAYA010000064">
    <property type="protein sequence ID" value="KAF7727121.1"/>
    <property type="molecule type" value="Genomic_DNA"/>
</dbReference>
<evidence type="ECO:0000313" key="9">
    <source>
        <dbReference type="Proteomes" id="UP000605846"/>
    </source>
</evidence>
<organism evidence="8 9">
    <name type="scientific">Apophysomyces ossiformis</name>
    <dbReference type="NCBI Taxonomy" id="679940"/>
    <lineage>
        <taxon>Eukaryota</taxon>
        <taxon>Fungi</taxon>
        <taxon>Fungi incertae sedis</taxon>
        <taxon>Mucoromycota</taxon>
        <taxon>Mucoromycotina</taxon>
        <taxon>Mucoromycetes</taxon>
        <taxon>Mucorales</taxon>
        <taxon>Mucorineae</taxon>
        <taxon>Mucoraceae</taxon>
        <taxon>Apophysomyces</taxon>
    </lineage>
</organism>
<dbReference type="GO" id="GO:0005634">
    <property type="term" value="C:nucleus"/>
    <property type="evidence" value="ECO:0007669"/>
    <property type="project" value="TreeGrafter"/>
</dbReference>